<name>A0A0D2P9S4_HYPSF</name>
<dbReference type="EMBL" id="KN817532">
    <property type="protein sequence ID" value="KJA25371.1"/>
    <property type="molecule type" value="Genomic_DNA"/>
</dbReference>
<dbReference type="AlphaFoldDB" id="A0A0D2P9S4"/>
<evidence type="ECO:0000313" key="2">
    <source>
        <dbReference type="EMBL" id="KJA25371.1"/>
    </source>
</evidence>
<protein>
    <recommendedName>
        <fullName evidence="4">Fungal mating-type pheromone</fullName>
    </recommendedName>
</protein>
<sequence>MDSFFTTSPIVVDTPTNEETSGSSGNSYCVVAQTASIPTNEETVGSSGNTYCVVA</sequence>
<proteinExistence type="predicted"/>
<evidence type="ECO:0008006" key="4">
    <source>
        <dbReference type="Google" id="ProtNLM"/>
    </source>
</evidence>
<dbReference type="OrthoDB" id="2972168at2759"/>
<dbReference type="Proteomes" id="UP000054270">
    <property type="component" value="Unassembled WGS sequence"/>
</dbReference>
<keyword evidence="3" id="KW-1185">Reference proteome</keyword>
<feature type="region of interest" description="Disordered" evidence="1">
    <location>
        <begin position="1"/>
        <end position="25"/>
    </location>
</feature>
<reference evidence="3" key="1">
    <citation type="submission" date="2014-04" db="EMBL/GenBank/DDBJ databases">
        <title>Evolutionary Origins and Diversification of the Mycorrhizal Mutualists.</title>
        <authorList>
            <consortium name="DOE Joint Genome Institute"/>
            <consortium name="Mycorrhizal Genomics Consortium"/>
            <person name="Kohler A."/>
            <person name="Kuo A."/>
            <person name="Nagy L.G."/>
            <person name="Floudas D."/>
            <person name="Copeland A."/>
            <person name="Barry K.W."/>
            <person name="Cichocki N."/>
            <person name="Veneault-Fourrey C."/>
            <person name="LaButti K."/>
            <person name="Lindquist E.A."/>
            <person name="Lipzen A."/>
            <person name="Lundell T."/>
            <person name="Morin E."/>
            <person name="Murat C."/>
            <person name="Riley R."/>
            <person name="Ohm R."/>
            <person name="Sun H."/>
            <person name="Tunlid A."/>
            <person name="Henrissat B."/>
            <person name="Grigoriev I.V."/>
            <person name="Hibbett D.S."/>
            <person name="Martin F."/>
        </authorList>
    </citation>
    <scope>NUCLEOTIDE SEQUENCE [LARGE SCALE GENOMIC DNA]</scope>
    <source>
        <strain evidence="3">FD-334 SS-4</strain>
    </source>
</reference>
<organism evidence="2 3">
    <name type="scientific">Hypholoma sublateritium (strain FD-334 SS-4)</name>
    <dbReference type="NCBI Taxonomy" id="945553"/>
    <lineage>
        <taxon>Eukaryota</taxon>
        <taxon>Fungi</taxon>
        <taxon>Dikarya</taxon>
        <taxon>Basidiomycota</taxon>
        <taxon>Agaricomycotina</taxon>
        <taxon>Agaricomycetes</taxon>
        <taxon>Agaricomycetidae</taxon>
        <taxon>Agaricales</taxon>
        <taxon>Agaricineae</taxon>
        <taxon>Strophariaceae</taxon>
        <taxon>Hypholoma</taxon>
    </lineage>
</organism>
<evidence type="ECO:0000256" key="1">
    <source>
        <dbReference type="SAM" id="MobiDB-lite"/>
    </source>
</evidence>
<gene>
    <name evidence="2" type="ORF">HYPSUDRAFT_37884</name>
</gene>
<evidence type="ECO:0000313" key="3">
    <source>
        <dbReference type="Proteomes" id="UP000054270"/>
    </source>
</evidence>
<accession>A0A0D2P9S4</accession>